<dbReference type="Proteomes" id="UP000072741">
    <property type="component" value="Unassembled WGS sequence"/>
</dbReference>
<evidence type="ECO:0000256" key="1">
    <source>
        <dbReference type="ARBA" id="ARBA00022603"/>
    </source>
</evidence>
<dbReference type="InterPro" id="IPR029063">
    <property type="entry name" value="SAM-dependent_MTases_sf"/>
</dbReference>
<dbReference type="EMBL" id="LDSL01000048">
    <property type="protein sequence ID" value="KTT23479.1"/>
    <property type="molecule type" value="Genomic_DNA"/>
</dbReference>
<reference evidence="4 5" key="1">
    <citation type="journal article" date="2016" name="Front. Microbiol.">
        <title>Genomic Resource of Rice Seed Associated Bacteria.</title>
        <authorList>
            <person name="Midha S."/>
            <person name="Bansal K."/>
            <person name="Sharma S."/>
            <person name="Kumar N."/>
            <person name="Patil P.P."/>
            <person name="Chaudhry V."/>
            <person name="Patil P.B."/>
        </authorList>
    </citation>
    <scope>NUCLEOTIDE SEQUENCE [LARGE SCALE GENOMIC DNA]</scope>
    <source>
        <strain evidence="4 5">NS331</strain>
    </source>
</reference>
<dbReference type="CDD" id="cd02440">
    <property type="entry name" value="AdoMet_MTases"/>
    <property type="match status" value="1"/>
</dbReference>
<evidence type="ECO:0000313" key="5">
    <source>
        <dbReference type="Proteomes" id="UP000072741"/>
    </source>
</evidence>
<organism evidence="4 5">
    <name type="scientific">Pseudacidovorax intermedius</name>
    <dbReference type="NCBI Taxonomy" id="433924"/>
    <lineage>
        <taxon>Bacteria</taxon>
        <taxon>Pseudomonadati</taxon>
        <taxon>Pseudomonadota</taxon>
        <taxon>Betaproteobacteria</taxon>
        <taxon>Burkholderiales</taxon>
        <taxon>Comamonadaceae</taxon>
        <taxon>Pseudacidovorax</taxon>
    </lineage>
</organism>
<dbReference type="GO" id="GO:0032259">
    <property type="term" value="P:methylation"/>
    <property type="evidence" value="ECO:0007669"/>
    <property type="project" value="UniProtKB-KW"/>
</dbReference>
<dbReference type="OrthoDB" id="9777638at2"/>
<keyword evidence="2 4" id="KW-0808">Transferase</keyword>
<comment type="caution">
    <text evidence="4">The sequence shown here is derived from an EMBL/GenBank/DDBJ whole genome shotgun (WGS) entry which is preliminary data.</text>
</comment>
<keyword evidence="5" id="KW-1185">Reference proteome</keyword>
<protein>
    <submittedName>
        <fullName evidence="4">SAM-dependent methyltransferase</fullName>
    </submittedName>
</protein>
<dbReference type="InterPro" id="IPR041698">
    <property type="entry name" value="Methyltransf_25"/>
</dbReference>
<dbReference type="AlphaFoldDB" id="A0A147H0N9"/>
<dbReference type="PATRIC" id="fig|433924.3.peg.3389"/>
<evidence type="ECO:0000256" key="2">
    <source>
        <dbReference type="ARBA" id="ARBA00022679"/>
    </source>
</evidence>
<dbReference type="PANTHER" id="PTHR43861">
    <property type="entry name" value="TRANS-ACONITATE 2-METHYLTRANSFERASE-RELATED"/>
    <property type="match status" value="1"/>
</dbReference>
<dbReference type="PANTHER" id="PTHR43861:SF1">
    <property type="entry name" value="TRANS-ACONITATE 2-METHYLTRANSFERASE"/>
    <property type="match status" value="1"/>
</dbReference>
<name>A0A147H0N9_9BURK</name>
<sequence length="285" mass="29151">MTPSPPSAADDQAALWNGAGGRAWVEAQPILDQLFAPVAERLIDAAAIAPGHAVLDVGCGTGATTLLAAEAAGPDGSCLGVDLSAPMVAHARQRAAAAGSPARFVCADAQAHGFAPGAHAHLLSRFGLMFFADPVAAFANLHRAMAAGGTLTAVVWRSATENPFMTTAERAALSAQPALSGLLSRRPDGPGQFAFADARRVDRILQAGGWTGVSLEAIDLPLQMPMAALPTYVARLGPLGRVLPDLAAGARPALLAAVQAAFAPFVVGERVAFDAACWLLRARRG</sequence>
<dbReference type="Pfam" id="PF13649">
    <property type="entry name" value="Methyltransf_25"/>
    <property type="match status" value="1"/>
</dbReference>
<feature type="domain" description="Methyltransferase" evidence="3">
    <location>
        <begin position="54"/>
        <end position="149"/>
    </location>
</feature>
<keyword evidence="1 4" id="KW-0489">Methyltransferase</keyword>
<gene>
    <name evidence="4" type="ORF">NS331_07210</name>
</gene>
<dbReference type="RefSeq" id="WP_058641334.1">
    <property type="nucleotide sequence ID" value="NZ_LDSL01000048.1"/>
</dbReference>
<accession>A0A147H0N9</accession>
<dbReference type="Gene3D" id="3.40.50.150">
    <property type="entry name" value="Vaccinia Virus protein VP39"/>
    <property type="match status" value="1"/>
</dbReference>
<dbReference type="GO" id="GO:0008168">
    <property type="term" value="F:methyltransferase activity"/>
    <property type="evidence" value="ECO:0007669"/>
    <property type="project" value="UniProtKB-KW"/>
</dbReference>
<evidence type="ECO:0000259" key="3">
    <source>
        <dbReference type="Pfam" id="PF13649"/>
    </source>
</evidence>
<dbReference type="SUPFAM" id="SSF53335">
    <property type="entry name" value="S-adenosyl-L-methionine-dependent methyltransferases"/>
    <property type="match status" value="1"/>
</dbReference>
<proteinExistence type="predicted"/>
<evidence type="ECO:0000313" key="4">
    <source>
        <dbReference type="EMBL" id="KTT23479.1"/>
    </source>
</evidence>